<dbReference type="EMBL" id="AP023287">
    <property type="protein sequence ID" value="BCI51915.1"/>
    <property type="molecule type" value="Genomic_DNA"/>
</dbReference>
<reference evidence="9 10" key="1">
    <citation type="submission" date="2020-07" db="EMBL/GenBank/DDBJ databases">
        <title>Complete genome sequence of Mycolicibacterium litorale like strain isolated from cardiac implantable electronic device infection.</title>
        <authorList>
            <person name="Fukano H."/>
            <person name="Miyama H."/>
            <person name="Hoshino Y."/>
        </authorList>
    </citation>
    <scope>NUCLEOTIDE SEQUENCE [LARGE SCALE GENOMIC DNA]</scope>
    <source>
        <strain evidence="9 10">NIIDNTM18</strain>
    </source>
</reference>
<name>A0A6S6P0K8_9MYCO</name>
<feature type="transmembrane region" description="Helical" evidence="7">
    <location>
        <begin position="212"/>
        <end position="230"/>
    </location>
</feature>
<comment type="subcellular location">
    <subcellularLocation>
        <location evidence="1">Cell membrane</location>
        <topology evidence="1">Multi-pass membrane protein</topology>
    </subcellularLocation>
</comment>
<dbReference type="Pfam" id="PF08817">
    <property type="entry name" value="YukD"/>
    <property type="match status" value="1"/>
</dbReference>
<feature type="transmembrane region" description="Helical" evidence="7">
    <location>
        <begin position="316"/>
        <end position="334"/>
    </location>
</feature>
<evidence type="ECO:0000313" key="10">
    <source>
        <dbReference type="Proteomes" id="UP000515734"/>
    </source>
</evidence>
<feature type="transmembrane region" description="Helical" evidence="7">
    <location>
        <begin position="128"/>
        <end position="147"/>
    </location>
</feature>
<evidence type="ECO:0000256" key="5">
    <source>
        <dbReference type="ARBA" id="ARBA00022989"/>
    </source>
</evidence>
<dbReference type="Gene3D" id="3.10.20.90">
    <property type="entry name" value="Phosphatidylinositol 3-kinase Catalytic Subunit, Chain A, domain 1"/>
    <property type="match status" value="1"/>
</dbReference>
<dbReference type="Proteomes" id="UP000515734">
    <property type="component" value="Chromosome"/>
</dbReference>
<dbReference type="InterPro" id="IPR006707">
    <property type="entry name" value="T7SS_EccD"/>
</dbReference>
<evidence type="ECO:0000256" key="1">
    <source>
        <dbReference type="ARBA" id="ARBA00004651"/>
    </source>
</evidence>
<accession>A0A6S6P0K8</accession>
<feature type="transmembrane region" description="Helical" evidence="7">
    <location>
        <begin position="286"/>
        <end position="310"/>
    </location>
</feature>
<keyword evidence="5 7" id="KW-1133">Transmembrane helix</keyword>
<keyword evidence="3" id="KW-1003">Cell membrane</keyword>
<dbReference type="InterPro" id="IPR024962">
    <property type="entry name" value="YukD-like"/>
</dbReference>
<dbReference type="NCBIfam" id="TIGR03920">
    <property type="entry name" value="T7SS_EccD"/>
    <property type="match status" value="1"/>
</dbReference>
<feature type="transmembrane region" description="Helical" evidence="7">
    <location>
        <begin position="182"/>
        <end position="200"/>
    </location>
</feature>
<evidence type="ECO:0000256" key="2">
    <source>
        <dbReference type="ARBA" id="ARBA00006162"/>
    </source>
</evidence>
<feature type="transmembrane region" description="Helical" evidence="7">
    <location>
        <begin position="402"/>
        <end position="422"/>
    </location>
</feature>
<comment type="similarity">
    <text evidence="2">Belongs to the EccD/Snm4 family.</text>
</comment>
<gene>
    <name evidence="9" type="ORF">NIIDNTM18_11930</name>
</gene>
<evidence type="ECO:0000256" key="4">
    <source>
        <dbReference type="ARBA" id="ARBA00022692"/>
    </source>
</evidence>
<feature type="transmembrane region" description="Helical" evidence="7">
    <location>
        <begin position="242"/>
        <end position="265"/>
    </location>
</feature>
<sequence length="428" mass="42041">MHADTDSGPVDLVLPAGLPVASLLPDIVELVAAGSDDIRGRWQLATVCGTVLDESIALREQGIGDGDLLLLSPAQPRVPTFARADLVTAVLTTAPTPGDTRALRVTAGLVAASAGIAASVAGRGGATASLLSAAALLCVVAGATVVTSRTGRGSCVCDPLACLTVLTAALCGALVVPGPLHAAHALLATAVAAAVGLALLRIGVGAPTASTAFACGGLLGAAALSGAVLWDLPAHTVGVTAALLGLGALSLAPRLSVVMSGLAPAPSLADEPHPDADRRARAGHRALVGLVIGASATVGVGAAVVAVGSLRGPGHWLPDAAFCAVVGSALVLRARCYAAGRCRWALVASGTCSLTAGFVVLVAHYGHWAAALAVCAGVAVIAREAPEERSPVASRALEVVEYAVLAAVVPVGCAALDVFNLARTASLM</sequence>
<feature type="transmembrane region" description="Helical" evidence="7">
    <location>
        <begin position="102"/>
        <end position="122"/>
    </location>
</feature>
<evidence type="ECO:0000256" key="7">
    <source>
        <dbReference type="SAM" id="Phobius"/>
    </source>
</evidence>
<feature type="transmembrane region" description="Helical" evidence="7">
    <location>
        <begin position="354"/>
        <end position="382"/>
    </location>
</feature>
<proteinExistence type="inferred from homology"/>
<dbReference type="AlphaFoldDB" id="A0A6S6P0K8"/>
<evidence type="ECO:0000256" key="3">
    <source>
        <dbReference type="ARBA" id="ARBA00022475"/>
    </source>
</evidence>
<keyword evidence="6 7" id="KW-0472">Membrane</keyword>
<dbReference type="InterPro" id="IPR044049">
    <property type="entry name" value="EccD_transm"/>
</dbReference>
<dbReference type="GO" id="GO:0005886">
    <property type="term" value="C:plasma membrane"/>
    <property type="evidence" value="ECO:0007669"/>
    <property type="project" value="UniProtKB-SubCell"/>
</dbReference>
<feature type="domain" description="EccD-like transmembrane" evidence="8">
    <location>
        <begin position="100"/>
        <end position="424"/>
    </location>
</feature>
<feature type="transmembrane region" description="Helical" evidence="7">
    <location>
        <begin position="159"/>
        <end position="176"/>
    </location>
</feature>
<dbReference type="Pfam" id="PF19053">
    <property type="entry name" value="EccD"/>
    <property type="match status" value="1"/>
</dbReference>
<evidence type="ECO:0000259" key="8">
    <source>
        <dbReference type="Pfam" id="PF19053"/>
    </source>
</evidence>
<protein>
    <recommendedName>
        <fullName evidence="8">EccD-like transmembrane domain-containing protein</fullName>
    </recommendedName>
</protein>
<organism evidence="9 10">
    <name type="scientific">Mycolicibacterium litorale</name>
    <dbReference type="NCBI Taxonomy" id="758802"/>
    <lineage>
        <taxon>Bacteria</taxon>
        <taxon>Bacillati</taxon>
        <taxon>Actinomycetota</taxon>
        <taxon>Actinomycetes</taxon>
        <taxon>Mycobacteriales</taxon>
        <taxon>Mycobacteriaceae</taxon>
        <taxon>Mycolicibacterium</taxon>
    </lineage>
</organism>
<keyword evidence="4 7" id="KW-0812">Transmembrane</keyword>
<evidence type="ECO:0000313" key="9">
    <source>
        <dbReference type="EMBL" id="BCI51915.1"/>
    </source>
</evidence>
<evidence type="ECO:0000256" key="6">
    <source>
        <dbReference type="ARBA" id="ARBA00023136"/>
    </source>
</evidence>